<dbReference type="Pfam" id="PF07508">
    <property type="entry name" value="Recombinase"/>
    <property type="match status" value="1"/>
</dbReference>
<dbReference type="InterPro" id="IPR011109">
    <property type="entry name" value="DNA_bind_recombinase_dom"/>
</dbReference>
<dbReference type="InterPro" id="IPR050639">
    <property type="entry name" value="SSR_resolvase"/>
</dbReference>
<reference evidence="6" key="1">
    <citation type="submission" date="2015-12" db="EMBL/GenBank/DDBJ databases">
        <authorList>
            <person name="Shamseldin A."/>
            <person name="Moawad H."/>
            <person name="Abd El-Rahim W.M."/>
            <person name="Sadowsky M.J."/>
        </authorList>
    </citation>
    <scope>NUCLEOTIDE SEQUENCE [LARGE SCALE GENOMIC DNA]</scope>
    <source>
        <strain evidence="6">2538-88</strain>
    </source>
</reference>
<dbReference type="SMART" id="SM00857">
    <property type="entry name" value="Resolvase"/>
    <property type="match status" value="1"/>
</dbReference>
<proteinExistence type="predicted"/>
<dbReference type="GO" id="GO:0000150">
    <property type="term" value="F:DNA strand exchange activity"/>
    <property type="evidence" value="ECO:0007669"/>
    <property type="project" value="InterPro"/>
</dbReference>
<dbReference type="RefSeq" id="WP_061897660.1">
    <property type="nucleotide sequence ID" value="NZ_LOBR01000072.1"/>
</dbReference>
<dbReference type="GO" id="GO:0003677">
    <property type="term" value="F:DNA binding"/>
    <property type="evidence" value="ECO:0007669"/>
    <property type="project" value="UniProtKB-KW"/>
</dbReference>
<dbReference type="PANTHER" id="PTHR30461:SF2">
    <property type="entry name" value="SERINE RECOMBINASE PINE-RELATED"/>
    <property type="match status" value="1"/>
</dbReference>
<dbReference type="SUPFAM" id="SSF53041">
    <property type="entry name" value="Resolvase-like"/>
    <property type="match status" value="1"/>
</dbReference>
<protein>
    <recommendedName>
        <fullName evidence="4">Resolvase/invertase-type recombinase catalytic domain-containing protein</fullName>
    </recommendedName>
</protein>
<evidence type="ECO:0000256" key="1">
    <source>
        <dbReference type="ARBA" id="ARBA00023125"/>
    </source>
</evidence>
<dbReference type="Proteomes" id="UP000075346">
    <property type="component" value="Unassembled WGS sequence"/>
</dbReference>
<dbReference type="Pfam" id="PF00239">
    <property type="entry name" value="Resolvase"/>
    <property type="match status" value="1"/>
</dbReference>
<name>A0A151KUK0_9VIBR</name>
<dbReference type="EMBL" id="LOBR01000072">
    <property type="protein sequence ID" value="KYN85078.1"/>
    <property type="molecule type" value="Genomic_DNA"/>
</dbReference>
<dbReference type="CDD" id="cd00338">
    <property type="entry name" value="Ser_Recombinase"/>
    <property type="match status" value="1"/>
</dbReference>
<evidence type="ECO:0000313" key="5">
    <source>
        <dbReference type="EMBL" id="KYN85078.1"/>
    </source>
</evidence>
<dbReference type="Gene3D" id="3.90.1750.20">
    <property type="entry name" value="Putative Large Serine Recombinase, Chain B, Domain 2"/>
    <property type="match status" value="1"/>
</dbReference>
<evidence type="ECO:0000256" key="3">
    <source>
        <dbReference type="SAM" id="Coils"/>
    </source>
</evidence>
<gene>
    <name evidence="5" type="ORF">ATY37_04720</name>
</gene>
<accession>A0A151KUK0</accession>
<organism evidence="5 6">
    <name type="scientific">Vibrio cidicii</name>
    <dbReference type="NCBI Taxonomy" id="1763883"/>
    <lineage>
        <taxon>Bacteria</taxon>
        <taxon>Pseudomonadati</taxon>
        <taxon>Pseudomonadota</taxon>
        <taxon>Gammaproteobacteria</taxon>
        <taxon>Vibrionales</taxon>
        <taxon>Vibrionaceae</taxon>
        <taxon>Vibrio</taxon>
    </lineage>
</organism>
<keyword evidence="2" id="KW-0233">DNA recombination</keyword>
<dbReference type="Gene3D" id="3.40.50.1390">
    <property type="entry name" value="Resolvase, N-terminal catalytic domain"/>
    <property type="match status" value="1"/>
</dbReference>
<evidence type="ECO:0000256" key="2">
    <source>
        <dbReference type="ARBA" id="ARBA00023172"/>
    </source>
</evidence>
<evidence type="ECO:0000313" key="6">
    <source>
        <dbReference type="Proteomes" id="UP000075346"/>
    </source>
</evidence>
<feature type="domain" description="Resolvase/invertase-type recombinase catalytic" evidence="4">
    <location>
        <begin position="13"/>
        <end position="182"/>
    </location>
</feature>
<feature type="coiled-coil region" evidence="3">
    <location>
        <begin position="448"/>
        <end position="475"/>
    </location>
</feature>
<dbReference type="PANTHER" id="PTHR30461">
    <property type="entry name" value="DNA-INVERTASE FROM LAMBDOID PROPHAGE"/>
    <property type="match status" value="1"/>
</dbReference>
<comment type="caution">
    <text evidence="5">The sequence shown here is derived from an EMBL/GenBank/DDBJ whole genome shotgun (WGS) entry which is preliminary data.</text>
</comment>
<dbReference type="AlphaFoldDB" id="A0A151KUK0"/>
<keyword evidence="1" id="KW-0238">DNA-binding</keyword>
<dbReference type="InterPro" id="IPR006119">
    <property type="entry name" value="Resolv_N"/>
</dbReference>
<dbReference type="InterPro" id="IPR038109">
    <property type="entry name" value="DNA_bind_recomb_sf"/>
</dbReference>
<sequence length="653" mass="75951">MFDYDKSIFDGICIPYARFSTTEQDKVGRKSLERQLEEAKRYASQNNLYISDDLIFTDKGVSGFAKQGQLSKTFEKGQMALLLDVLEDVPFKERENIYLCFHAFDRFSRQHPEVAYEQFSRILKRGFNIVTTIDDCLYSSKEADLESMLISIIKMSSAHYESEVKSVYVSDAHRRRRETLEYLYNHPTQKGKHKHIGLKQSTTPRWILESEIIYDFVDENGVARKDSFSEFSLDEEKTLIINQIFDWKIQGLGHTKICQLLNQKKIPTFEDGNCRKAKQWHTFAISNLFKNKSTIGTFTLKTVEDQEYFCESERIFKTRSNKVDATSEMENYFPAVVTVEKYETALKVIAMNNKGEKVSEPEDKTHVFSKVLRCTCGGRLVFKGTRKTGKSDKSDWFEYLRCENAILKDGCDAENIIYKDFEMAFLRFATSSNYTVFSTTQSKLKTKLKRLSIKQSRLNSEKEQLLLEANGLKKTFESIVTQNLDATLLLDSISKNEESLHTVQNELVKIDEQVKGVEREYEKSGKPIDKRTIKKELRSEDYSKRLLMRKAVNQQLRKNVVHMEVCSTKLLKFVIVCFDDYVIRTYAYQDEFSSDLMFNFIKINVENLDESEAYDLIIHLFKEVRISLSGENAVITNFDLKVHLSGIKEKYLK</sequence>
<evidence type="ECO:0000259" key="4">
    <source>
        <dbReference type="SMART" id="SM00857"/>
    </source>
</evidence>
<dbReference type="InterPro" id="IPR036162">
    <property type="entry name" value="Resolvase-like_N_sf"/>
</dbReference>
<keyword evidence="3" id="KW-0175">Coiled coil</keyword>